<reference evidence="5" key="1">
    <citation type="journal article" date="2022" name="Microbiol. Resour. Announc.">
        <title>Draft Genome Sequence of a Methanogenic Archaeon from West Spitsbergen Permafrost.</title>
        <authorList>
            <person name="Trubitsyn V."/>
            <person name="Rivkina E."/>
            <person name="Shcherbakova V."/>
        </authorList>
    </citation>
    <scope>NUCLEOTIDE SEQUENCE [LARGE SCALE GENOMIC DNA]</scope>
    <source>
        <strain evidence="5">VT</strain>
    </source>
</reference>
<dbReference type="EMBL" id="JAIOUQ010000009">
    <property type="protein sequence ID" value="MBZ2166010.1"/>
    <property type="molecule type" value="Genomic_DNA"/>
</dbReference>
<dbReference type="InterPro" id="IPR012061">
    <property type="entry name" value="Glu_synth_lsu_3"/>
</dbReference>
<evidence type="ECO:0000256" key="1">
    <source>
        <dbReference type="ARBA" id="ARBA00022994"/>
    </source>
</evidence>
<dbReference type="Proteomes" id="UP000825933">
    <property type="component" value="Unassembled WGS sequence"/>
</dbReference>
<dbReference type="GO" id="GO:0015948">
    <property type="term" value="P:methanogenesis"/>
    <property type="evidence" value="ECO:0007669"/>
    <property type="project" value="UniProtKB-KW"/>
</dbReference>
<proteinExistence type="predicted"/>
<dbReference type="SUPFAM" id="SSF69336">
    <property type="entry name" value="Alpha subunit of glutamate synthase, C-terminal domain"/>
    <property type="match status" value="1"/>
</dbReference>
<protein>
    <submittedName>
        <fullName evidence="4">GXGXG domain-containing protein</fullName>
    </submittedName>
</protein>
<evidence type="ECO:0000313" key="5">
    <source>
        <dbReference type="Proteomes" id="UP000825933"/>
    </source>
</evidence>
<feature type="domain" description="Glutamate synthase alpha subunit C-terminal" evidence="3">
    <location>
        <begin position="15"/>
        <end position="187"/>
    </location>
</feature>
<dbReference type="CDD" id="cd00504">
    <property type="entry name" value="GXGXG"/>
    <property type="match status" value="1"/>
</dbReference>
<comment type="caution">
    <text evidence="4">The sequence shown here is derived from an EMBL/GenBank/DDBJ whole genome shotgun (WGS) entry which is preliminary data.</text>
</comment>
<dbReference type="AlphaFoldDB" id="A0A8T5UXV7"/>
<evidence type="ECO:0000313" key="4">
    <source>
        <dbReference type="EMBL" id="MBZ2166010.1"/>
    </source>
</evidence>
<dbReference type="PIRSF" id="PIRSF006519">
    <property type="entry name" value="GOGAT_dom3"/>
    <property type="match status" value="1"/>
</dbReference>
<dbReference type="Gene3D" id="2.160.20.60">
    <property type="entry name" value="Glutamate synthase, alpha subunit, C-terminal domain"/>
    <property type="match status" value="1"/>
</dbReference>
<organism evidence="4 5">
    <name type="scientific">Methanobacterium spitsbergense</name>
    <dbReference type="NCBI Taxonomy" id="2874285"/>
    <lineage>
        <taxon>Archaea</taxon>
        <taxon>Methanobacteriati</taxon>
        <taxon>Methanobacteriota</taxon>
        <taxon>Methanomada group</taxon>
        <taxon>Methanobacteria</taxon>
        <taxon>Methanobacteriales</taxon>
        <taxon>Methanobacteriaceae</taxon>
        <taxon>Methanobacterium</taxon>
    </lineage>
</organism>
<evidence type="ECO:0000259" key="3">
    <source>
        <dbReference type="Pfam" id="PF01493"/>
    </source>
</evidence>
<dbReference type="InterPro" id="IPR036485">
    <property type="entry name" value="Glu_synth_asu_C_sf"/>
</dbReference>
<sequence length="229" mass="24859">MSEFIINAEHQPPREVNRTIKKAATEYDKITIKNPNAMHYLAAGLVDPVELIIEGSAGYFAGTMIHGAKIHIKENAGWFPADNMTEGEVIIDGSAGDGVGQGIYGGTVVVKRDVGSRTGEIMKNGTIIVGGNSGFMSGLFMMGGRIIILGNISEDAGESIIRGAIYVRGNIKSLGKNAKVEKLTTEDENELKELLPKYGFDLEENDYNSFKKIVPRSNRPFYGKESEEG</sequence>
<keyword evidence="2" id="KW-0560">Oxidoreductase</keyword>
<keyword evidence="1" id="KW-0484">Methanogenesis</keyword>
<dbReference type="PANTHER" id="PTHR39673:SF5">
    <property type="entry name" value="TUNGSTEN-CONTAINING FORMYLMETHANOFURAN DEHYDROGENASE 2 SUBUNIT C"/>
    <property type="match status" value="1"/>
</dbReference>
<dbReference type="PANTHER" id="PTHR39673">
    <property type="entry name" value="TUNGSTEN FORMYLMETHANOFURAN DEHYDROGENASE, SUBUNIT C (FWDC)"/>
    <property type="match status" value="1"/>
</dbReference>
<dbReference type="Pfam" id="PF01493">
    <property type="entry name" value="GXGXG"/>
    <property type="match status" value="1"/>
</dbReference>
<accession>A0A8T5UXV7</accession>
<dbReference type="RefSeq" id="WP_223791594.1">
    <property type="nucleotide sequence ID" value="NZ_JAIOUQ010000009.1"/>
</dbReference>
<name>A0A8T5UXV7_9EURY</name>
<keyword evidence="5" id="KW-1185">Reference proteome</keyword>
<evidence type="ECO:0000256" key="2">
    <source>
        <dbReference type="ARBA" id="ARBA00023002"/>
    </source>
</evidence>
<dbReference type="GO" id="GO:0016491">
    <property type="term" value="F:oxidoreductase activity"/>
    <property type="evidence" value="ECO:0007669"/>
    <property type="project" value="UniProtKB-KW"/>
</dbReference>
<gene>
    <name evidence="4" type="ORF">K8N75_08165</name>
</gene>
<dbReference type="InterPro" id="IPR002489">
    <property type="entry name" value="Glu_synth_asu_C"/>
</dbReference>